<feature type="domain" description="Serine aminopeptidase S33" evidence="1">
    <location>
        <begin position="121"/>
        <end position="374"/>
    </location>
</feature>
<dbReference type="InterPro" id="IPR029058">
    <property type="entry name" value="AB_hydrolase_fold"/>
</dbReference>
<dbReference type="eggNOG" id="KOG1455">
    <property type="taxonomic scope" value="Eukaryota"/>
</dbReference>
<sequence length="400" mass="44259">MGYPDWQVPSDAASKAYYAIKAPHTVQSTLRSCVSDPVRALLGYKVDDPTYGRAALPRSPLENSIRQNGKYTIRDGKVLVEGSTLKAKADQNSPEPSLTQDWISYQTWQDEAASKDKGIQADFVFCHGINDYGSKFSEHAGPFLEAGYRVITVDLPSHGRSTGLHVHVPDMALLIRGLHAALVDTVKHDAKKANVSDVEAAKRSRILSGQSLGGFVAVYYLVHYQPPRSTEPGRPDNPAFDGALFLCPMLSIAPESRPSLLVEYAGRSIAYFFGRLPFADANKGKNSEDQSIEQEFQTDPQTYHGKLRIATGIAIIAGIDKCMASIEKLSLPFKVIHGTGDRVIGYKSSQSLHDRASSKDKSIKLFEGYEHMLLRKGHDTADDQRRQNVLREMLDWLKTH</sequence>
<organism evidence="2 3">
    <name type="scientific">Mixia osmundae (strain CBS 9802 / IAM 14324 / JCM 22182 / KY 12970)</name>
    <dbReference type="NCBI Taxonomy" id="764103"/>
    <lineage>
        <taxon>Eukaryota</taxon>
        <taxon>Fungi</taxon>
        <taxon>Dikarya</taxon>
        <taxon>Basidiomycota</taxon>
        <taxon>Pucciniomycotina</taxon>
        <taxon>Mixiomycetes</taxon>
        <taxon>Mixiales</taxon>
        <taxon>Mixiaceae</taxon>
        <taxon>Mixia</taxon>
    </lineage>
</organism>
<dbReference type="RefSeq" id="XP_014570797.1">
    <property type="nucleotide sequence ID" value="XM_014715311.1"/>
</dbReference>
<dbReference type="AlphaFoldDB" id="G7E068"/>
<evidence type="ECO:0000313" key="3">
    <source>
        <dbReference type="Proteomes" id="UP000009131"/>
    </source>
</evidence>
<dbReference type="InterPro" id="IPR051044">
    <property type="entry name" value="MAG_DAG_Lipase"/>
</dbReference>
<dbReference type="PANTHER" id="PTHR11614">
    <property type="entry name" value="PHOSPHOLIPASE-RELATED"/>
    <property type="match status" value="1"/>
</dbReference>
<name>G7E068_MIXOS</name>
<dbReference type="EMBL" id="BABT02000076">
    <property type="protein sequence ID" value="GAA96228.1"/>
    <property type="molecule type" value="Genomic_DNA"/>
</dbReference>
<dbReference type="STRING" id="764103.G7E068"/>
<evidence type="ECO:0000313" key="2">
    <source>
        <dbReference type="EMBL" id="GAA96228.1"/>
    </source>
</evidence>
<dbReference type="Pfam" id="PF12146">
    <property type="entry name" value="Hydrolase_4"/>
    <property type="match status" value="1"/>
</dbReference>
<dbReference type="SUPFAM" id="SSF53474">
    <property type="entry name" value="alpha/beta-Hydrolases"/>
    <property type="match status" value="1"/>
</dbReference>
<protein>
    <recommendedName>
        <fullName evidence="1">Serine aminopeptidase S33 domain-containing protein</fullName>
    </recommendedName>
</protein>
<dbReference type="Gene3D" id="3.40.50.1820">
    <property type="entry name" value="alpha/beta hydrolase"/>
    <property type="match status" value="1"/>
</dbReference>
<reference evidence="2 3" key="2">
    <citation type="journal article" date="2012" name="Open Biol.">
        <title>Characteristics of nucleosomes and linker DNA regions on the genome of the basidiomycete Mixia osmundae revealed by mono- and dinucleosome mapping.</title>
        <authorList>
            <person name="Nishida H."/>
            <person name="Kondo S."/>
            <person name="Matsumoto T."/>
            <person name="Suzuki Y."/>
            <person name="Yoshikawa H."/>
            <person name="Taylor T.D."/>
            <person name="Sugiyama J."/>
        </authorList>
    </citation>
    <scope>NUCLEOTIDE SEQUENCE [LARGE SCALE GENOMIC DNA]</scope>
    <source>
        <strain evidence="3">CBS 9802 / IAM 14324 / JCM 22182 / KY 12970</strain>
    </source>
</reference>
<dbReference type="InParanoid" id="G7E068"/>
<accession>G7E068</accession>
<dbReference type="Proteomes" id="UP000009131">
    <property type="component" value="Unassembled WGS sequence"/>
</dbReference>
<keyword evidence="3" id="KW-1185">Reference proteome</keyword>
<dbReference type="OrthoDB" id="10249433at2759"/>
<gene>
    <name evidence="2" type="primary">Mo02892</name>
    <name evidence="2" type="ORF">E5Q_02892</name>
</gene>
<dbReference type="OMA" id="EGYEHVM"/>
<evidence type="ECO:0000259" key="1">
    <source>
        <dbReference type="Pfam" id="PF12146"/>
    </source>
</evidence>
<dbReference type="HOGENOM" id="CLU_026209_12_0_1"/>
<comment type="caution">
    <text evidence="2">The sequence shown here is derived from an EMBL/GenBank/DDBJ whole genome shotgun (WGS) entry which is preliminary data.</text>
</comment>
<reference evidence="2 3" key="1">
    <citation type="journal article" date="2011" name="J. Gen. Appl. Microbiol.">
        <title>Draft genome sequencing of the enigmatic basidiomycete Mixia osmundae.</title>
        <authorList>
            <person name="Nishida H."/>
            <person name="Nagatsuka Y."/>
            <person name="Sugiyama J."/>
        </authorList>
    </citation>
    <scope>NUCLEOTIDE SEQUENCE [LARGE SCALE GENOMIC DNA]</scope>
    <source>
        <strain evidence="3">CBS 9802 / IAM 14324 / JCM 22182 / KY 12970</strain>
    </source>
</reference>
<dbReference type="InterPro" id="IPR022742">
    <property type="entry name" value="Hydrolase_4"/>
</dbReference>
<proteinExistence type="predicted"/>